<dbReference type="InterPro" id="IPR036598">
    <property type="entry name" value="GOLD_dom_sf"/>
</dbReference>
<evidence type="ECO:0000259" key="10">
    <source>
        <dbReference type="PROSITE" id="PS50866"/>
    </source>
</evidence>
<feature type="transmembrane region" description="Helical" evidence="9">
    <location>
        <begin position="175"/>
        <end position="196"/>
    </location>
</feature>
<evidence type="ECO:0000256" key="7">
    <source>
        <dbReference type="ARBA" id="ARBA00037847"/>
    </source>
</evidence>
<evidence type="ECO:0000256" key="2">
    <source>
        <dbReference type="ARBA" id="ARBA00007104"/>
    </source>
</evidence>
<dbReference type="InterPro" id="IPR015720">
    <property type="entry name" value="Emp24-like"/>
</dbReference>
<evidence type="ECO:0000256" key="6">
    <source>
        <dbReference type="ARBA" id="ARBA00023136"/>
    </source>
</evidence>
<gene>
    <name evidence="11" type="ORF">C0Q70_04919</name>
</gene>
<dbReference type="Pfam" id="PF01105">
    <property type="entry name" value="EMP24_GP25L"/>
    <property type="match status" value="1"/>
</dbReference>
<keyword evidence="5 9" id="KW-1133">Transmembrane helix</keyword>
<dbReference type="SUPFAM" id="SSF101576">
    <property type="entry name" value="Supernatant protein factor (SPF), C-terminal domain"/>
    <property type="match status" value="1"/>
</dbReference>
<evidence type="ECO:0000256" key="5">
    <source>
        <dbReference type="ARBA" id="ARBA00022989"/>
    </source>
</evidence>
<accession>A0A2T7PJQ1</accession>
<keyword evidence="4" id="KW-0732">Signal</keyword>
<dbReference type="PROSITE" id="PS50866">
    <property type="entry name" value="GOLD"/>
    <property type="match status" value="1"/>
</dbReference>
<feature type="domain" description="GOLD" evidence="10">
    <location>
        <begin position="37"/>
        <end position="119"/>
    </location>
</feature>
<comment type="similarity">
    <text evidence="2 8">Belongs to the EMP24/GP25L family.</text>
</comment>
<evidence type="ECO:0000256" key="9">
    <source>
        <dbReference type="SAM" id="Phobius"/>
    </source>
</evidence>
<comment type="subcellular location">
    <subcellularLocation>
        <location evidence="7">Endomembrane system</location>
        <topology evidence="7">Single-pass membrane protein</topology>
    </subcellularLocation>
    <subcellularLocation>
        <location evidence="1 8">Membrane</location>
        <topology evidence="1 8">Single-pass type I membrane protein</topology>
    </subcellularLocation>
</comment>
<dbReference type="STRING" id="400727.A0A2T7PJQ1"/>
<name>A0A2T7PJQ1_POMCA</name>
<evidence type="ECO:0000256" key="4">
    <source>
        <dbReference type="ARBA" id="ARBA00022729"/>
    </source>
</evidence>
<dbReference type="AlphaFoldDB" id="A0A2T7PJQ1"/>
<keyword evidence="6 9" id="KW-0472">Membrane</keyword>
<dbReference type="EMBL" id="PZQS01000003">
    <property type="protein sequence ID" value="PVD33661.1"/>
    <property type="molecule type" value="Genomic_DNA"/>
</dbReference>
<dbReference type="SMART" id="SM01190">
    <property type="entry name" value="EMP24_GP25L"/>
    <property type="match status" value="1"/>
</dbReference>
<keyword evidence="12" id="KW-1185">Reference proteome</keyword>
<reference evidence="11 12" key="1">
    <citation type="submission" date="2018-04" db="EMBL/GenBank/DDBJ databases">
        <title>The genome of golden apple snail Pomacea canaliculata provides insight into stress tolerance and invasive adaptation.</title>
        <authorList>
            <person name="Liu C."/>
            <person name="Liu B."/>
            <person name="Ren Y."/>
            <person name="Zhang Y."/>
            <person name="Wang H."/>
            <person name="Li S."/>
            <person name="Jiang F."/>
            <person name="Yin L."/>
            <person name="Zhang G."/>
            <person name="Qian W."/>
            <person name="Fan W."/>
        </authorList>
    </citation>
    <scope>NUCLEOTIDE SEQUENCE [LARGE SCALE GENOMIC DNA]</scope>
    <source>
        <strain evidence="11">SZHN2017</strain>
        <tissue evidence="11">Muscle</tissue>
    </source>
</reference>
<protein>
    <recommendedName>
        <fullName evidence="10">GOLD domain-containing protein</fullName>
    </recommendedName>
</protein>
<dbReference type="Proteomes" id="UP000245119">
    <property type="component" value="Linkage Group LG3"/>
</dbReference>
<evidence type="ECO:0000256" key="1">
    <source>
        <dbReference type="ARBA" id="ARBA00004479"/>
    </source>
</evidence>
<proteinExistence type="inferred from homology"/>
<dbReference type="GO" id="GO:0012505">
    <property type="term" value="C:endomembrane system"/>
    <property type="evidence" value="ECO:0007669"/>
    <property type="project" value="UniProtKB-SubCell"/>
</dbReference>
<evidence type="ECO:0000313" key="11">
    <source>
        <dbReference type="EMBL" id="PVD33661.1"/>
    </source>
</evidence>
<dbReference type="PANTHER" id="PTHR22811">
    <property type="entry name" value="TRANSMEMBRANE EMP24 DOMAIN-CONTAINING PROTEIN"/>
    <property type="match status" value="1"/>
</dbReference>
<organism evidence="11 12">
    <name type="scientific">Pomacea canaliculata</name>
    <name type="common">Golden apple snail</name>
    <dbReference type="NCBI Taxonomy" id="400727"/>
    <lineage>
        <taxon>Eukaryota</taxon>
        <taxon>Metazoa</taxon>
        <taxon>Spiralia</taxon>
        <taxon>Lophotrochozoa</taxon>
        <taxon>Mollusca</taxon>
        <taxon>Gastropoda</taxon>
        <taxon>Caenogastropoda</taxon>
        <taxon>Architaenioglossa</taxon>
        <taxon>Ampullarioidea</taxon>
        <taxon>Ampullariidae</taxon>
        <taxon>Pomacea</taxon>
    </lineage>
</organism>
<evidence type="ECO:0000256" key="8">
    <source>
        <dbReference type="RuleBase" id="RU003827"/>
    </source>
</evidence>
<sequence>MEGWKLVVVSVVFCTTFYRHVHTFEIDLTIEIRAGVKECFWQHIKRESSAELEYQVIDGGDLDIDFTLQSPDGRIMHMETRKTENVLKVNADVEGEYKFCFDNTFSRMSPKVVFFEIISDYDDDEDDDDWNINHEEVVGMVDLTVEEFKNLIKVHEARDRNIAEANFIRVNVLSAVQLFVMVTVGLIQVIMIRSLFGDTNKTKPGLKQKT</sequence>
<keyword evidence="3 8" id="KW-0812">Transmembrane</keyword>
<dbReference type="OrthoDB" id="5976732at2759"/>
<evidence type="ECO:0000256" key="3">
    <source>
        <dbReference type="ARBA" id="ARBA00022692"/>
    </source>
</evidence>
<dbReference type="GO" id="GO:0016020">
    <property type="term" value="C:membrane"/>
    <property type="evidence" value="ECO:0007669"/>
    <property type="project" value="UniProtKB-SubCell"/>
</dbReference>
<comment type="caution">
    <text evidence="11">The sequence shown here is derived from an EMBL/GenBank/DDBJ whole genome shotgun (WGS) entry which is preliminary data.</text>
</comment>
<dbReference type="InterPro" id="IPR009038">
    <property type="entry name" value="GOLD_dom"/>
</dbReference>
<evidence type="ECO:0000313" key="12">
    <source>
        <dbReference type="Proteomes" id="UP000245119"/>
    </source>
</evidence>